<dbReference type="EMBL" id="BMLT01000006">
    <property type="protein sequence ID" value="GGO83349.1"/>
    <property type="molecule type" value="Genomic_DNA"/>
</dbReference>
<name>A0A917ZJX8_9GAMM</name>
<feature type="domain" description="GAF" evidence="1">
    <location>
        <begin position="2"/>
        <end position="134"/>
    </location>
</feature>
<evidence type="ECO:0000259" key="1">
    <source>
        <dbReference type="Pfam" id="PF01590"/>
    </source>
</evidence>
<sequence length="222" mass="24496">MQDVLQPLPGALAELFDAEHCTLFLAEEVQSGPVASITSIDPNMAQTTLTDHDSHDVRQVMSDGQALLIGGLHDRDDSTENQPYGSTCMMLSPVRVSDRVFAVISVAGPRQRLSFDQQDLELLESIGLFVAKTIQALQLRDQLDSRLLQLALAQSGGKVCDKVQMGSVSRLDRMTRIVARSFYREMTRAGFGSHQIISAATQIISELNDNLQRYSKRSKSTE</sequence>
<evidence type="ECO:0000313" key="3">
    <source>
        <dbReference type="Proteomes" id="UP000599578"/>
    </source>
</evidence>
<gene>
    <name evidence="2" type="ORF">GCM10011348_26910</name>
</gene>
<comment type="caution">
    <text evidence="2">The sequence shown here is derived from an EMBL/GenBank/DDBJ whole genome shotgun (WGS) entry which is preliminary data.</text>
</comment>
<dbReference type="Pfam" id="PF01590">
    <property type="entry name" value="GAF"/>
    <property type="match status" value="1"/>
</dbReference>
<dbReference type="InterPro" id="IPR003018">
    <property type="entry name" value="GAF"/>
</dbReference>
<accession>A0A917ZJX8</accession>
<dbReference type="Gene3D" id="3.30.450.40">
    <property type="match status" value="1"/>
</dbReference>
<proteinExistence type="predicted"/>
<dbReference type="SUPFAM" id="SSF55781">
    <property type="entry name" value="GAF domain-like"/>
    <property type="match status" value="1"/>
</dbReference>
<dbReference type="InterPro" id="IPR029016">
    <property type="entry name" value="GAF-like_dom_sf"/>
</dbReference>
<dbReference type="AlphaFoldDB" id="A0A917ZJX8"/>
<dbReference type="Proteomes" id="UP000599578">
    <property type="component" value="Unassembled WGS sequence"/>
</dbReference>
<protein>
    <recommendedName>
        <fullName evidence="1">GAF domain-containing protein</fullName>
    </recommendedName>
</protein>
<keyword evidence="3" id="KW-1185">Reference proteome</keyword>
<organism evidence="2 3">
    <name type="scientific">Marinobacterium nitratireducens</name>
    <dbReference type="NCBI Taxonomy" id="518897"/>
    <lineage>
        <taxon>Bacteria</taxon>
        <taxon>Pseudomonadati</taxon>
        <taxon>Pseudomonadota</taxon>
        <taxon>Gammaproteobacteria</taxon>
        <taxon>Oceanospirillales</taxon>
        <taxon>Oceanospirillaceae</taxon>
        <taxon>Marinobacterium</taxon>
    </lineage>
</organism>
<reference evidence="2 3" key="1">
    <citation type="journal article" date="2014" name="Int. J. Syst. Evol. Microbiol.">
        <title>Complete genome sequence of Corynebacterium casei LMG S-19264T (=DSM 44701T), isolated from a smear-ripened cheese.</title>
        <authorList>
            <consortium name="US DOE Joint Genome Institute (JGI-PGF)"/>
            <person name="Walter F."/>
            <person name="Albersmeier A."/>
            <person name="Kalinowski J."/>
            <person name="Ruckert C."/>
        </authorList>
    </citation>
    <scope>NUCLEOTIDE SEQUENCE [LARGE SCALE GENOMIC DNA]</scope>
    <source>
        <strain evidence="2 3">CGMCC 1.7286</strain>
    </source>
</reference>
<evidence type="ECO:0000313" key="2">
    <source>
        <dbReference type="EMBL" id="GGO83349.1"/>
    </source>
</evidence>